<dbReference type="OrthoDB" id="105539at2157"/>
<dbReference type="PATRIC" id="fig|1550566.3.peg.347"/>
<evidence type="ECO:0000313" key="2">
    <source>
        <dbReference type="Proteomes" id="UP000035301"/>
    </source>
</evidence>
<comment type="caution">
    <text evidence="1">The sequence shown here is derived from an EMBL/GenBank/DDBJ whole genome shotgun (WGS) entry which is preliminary data.</text>
</comment>
<dbReference type="EMBL" id="JXOJ01000001">
    <property type="protein sequence ID" value="KLK89172.1"/>
    <property type="molecule type" value="Genomic_DNA"/>
</dbReference>
<sequence>MEPSTYTGKNAAEARDMDAVARFYVKCALWLGAHDPAFVDAYFGPAAVRDEALMVTVPPDRIAGYAADLLATLDRIDPDRLDGAGRMRRSHLREMIRALEARAAILAGESTTFDAEVEALYGIAATGDDPDWYGGLHAVLDASLPGNGDLSARYRTYMNSFVIPPGGLEPVFAAAFAESRRRTAERLLLPAGERLEIGYAAGEPWEAYIRYLGDGTSLIRVNADLPVTVDRTLAYACHEGYPGRHTMRAIREAALVRARGWIEHAVVTLASPLATVAEGAAVLGEEMIFPAPERARFFEEVLFPLAGFEPAGAELFDAVVTASAALNITGNARVARGYLGGALSREEAGGLLQNVLLLDPEAAQARLRFIEEFRAYPVALNEGYRVVRDYVGNGADRWERFVHALTEPVLPGDLTSNGSPG</sequence>
<proteinExistence type="predicted"/>
<name>A0A0H1R988_9EURY</name>
<accession>A0A0H1R988</accession>
<organism evidence="1 2">
    <name type="scientific">Methanoculleus sediminis</name>
    <dbReference type="NCBI Taxonomy" id="1550566"/>
    <lineage>
        <taxon>Archaea</taxon>
        <taxon>Methanobacteriati</taxon>
        <taxon>Methanobacteriota</taxon>
        <taxon>Stenosarchaea group</taxon>
        <taxon>Methanomicrobia</taxon>
        <taxon>Methanomicrobiales</taxon>
        <taxon>Methanomicrobiaceae</taxon>
        <taxon>Methanoculleus</taxon>
    </lineage>
</organism>
<dbReference type="STRING" id="1550566.SZ63_01650"/>
<dbReference type="Proteomes" id="UP000035301">
    <property type="component" value="Unassembled WGS sequence"/>
</dbReference>
<keyword evidence="2" id="KW-1185">Reference proteome</keyword>
<evidence type="ECO:0008006" key="3">
    <source>
        <dbReference type="Google" id="ProtNLM"/>
    </source>
</evidence>
<protein>
    <recommendedName>
        <fullName evidence="3">DUF885 domain-containing protein</fullName>
    </recommendedName>
</protein>
<gene>
    <name evidence="1" type="ORF">SZ63_01650</name>
</gene>
<reference evidence="1 2" key="1">
    <citation type="journal article" date="2015" name="Int. J. Syst. Evol. Microbiol.">
        <title>Methanoculleus sediminis sp. nov., a methanogen from sediments near a submarine mud volcano.</title>
        <authorList>
            <person name="Chen S.C."/>
            <person name="Chen M.F."/>
            <person name="Lai M.C."/>
            <person name="Weng C.Y."/>
            <person name="Wu S.Y."/>
            <person name="Lin S."/>
            <person name="Yang T.F."/>
            <person name="Chen P.C."/>
        </authorList>
    </citation>
    <scope>NUCLEOTIDE SEQUENCE [LARGE SCALE GENOMIC DNA]</scope>
    <source>
        <strain evidence="1 2">S3Fa</strain>
    </source>
</reference>
<evidence type="ECO:0000313" key="1">
    <source>
        <dbReference type="EMBL" id="KLK89172.1"/>
    </source>
</evidence>
<dbReference type="RefSeq" id="WP_048180065.1">
    <property type="nucleotide sequence ID" value="NZ_JXOJ01000001.1"/>
</dbReference>
<dbReference type="AlphaFoldDB" id="A0A0H1R988"/>